<dbReference type="Pfam" id="PF13386">
    <property type="entry name" value="DsbD_2"/>
    <property type="match status" value="1"/>
</dbReference>
<accession>A0A8D4VQN5</accession>
<dbReference type="InterPro" id="IPR006121">
    <property type="entry name" value="HMA_dom"/>
</dbReference>
<dbReference type="PROSITE" id="PS01047">
    <property type="entry name" value="HMA_1"/>
    <property type="match status" value="1"/>
</dbReference>
<evidence type="ECO:0000256" key="2">
    <source>
        <dbReference type="SAM" id="Phobius"/>
    </source>
</evidence>
<evidence type="ECO:0000259" key="3">
    <source>
        <dbReference type="Pfam" id="PF00403"/>
    </source>
</evidence>
<feature type="transmembrane region" description="Helical" evidence="2">
    <location>
        <begin position="301"/>
        <end position="321"/>
    </location>
</feature>
<feature type="domain" description="Urease accessory protein UreH-like transmembrane" evidence="4">
    <location>
        <begin position="117"/>
        <end position="314"/>
    </location>
</feature>
<feature type="transmembrane region" description="Helical" evidence="2">
    <location>
        <begin position="188"/>
        <end position="209"/>
    </location>
</feature>
<feature type="domain" description="EfeO-type cupredoxin-like" evidence="5">
    <location>
        <begin position="346"/>
        <end position="441"/>
    </location>
</feature>
<dbReference type="Pfam" id="PF13473">
    <property type="entry name" value="Cupredoxin_1"/>
    <property type="match status" value="1"/>
</dbReference>
<organism evidence="6 7">
    <name type="scientific">Methylogaea oryzae</name>
    <dbReference type="NCBI Taxonomy" id="1295382"/>
    <lineage>
        <taxon>Bacteria</taxon>
        <taxon>Pseudomonadati</taxon>
        <taxon>Pseudomonadota</taxon>
        <taxon>Gammaproteobacteria</taxon>
        <taxon>Methylococcales</taxon>
        <taxon>Methylococcaceae</taxon>
        <taxon>Methylogaea</taxon>
    </lineage>
</organism>
<feature type="domain" description="HMA" evidence="3">
    <location>
        <begin position="7"/>
        <end position="64"/>
    </location>
</feature>
<dbReference type="GO" id="GO:0046872">
    <property type="term" value="F:metal ion binding"/>
    <property type="evidence" value="ECO:0007669"/>
    <property type="project" value="UniProtKB-KW"/>
</dbReference>
<dbReference type="InterPro" id="IPR017969">
    <property type="entry name" value="Heavy-metal-associated_CS"/>
</dbReference>
<dbReference type="InterPro" id="IPR028096">
    <property type="entry name" value="EfeO_Cupredoxin"/>
</dbReference>
<dbReference type="KEGG" id="moz:MoryE10_33490"/>
<keyword evidence="1" id="KW-0479">Metal-binding</keyword>
<sequence length="444" mass="46449">MTTRLSLKVAGMQCAGCESVIEDAVRAVPGVRAVKADYVAGLVSVAHDGAADSAVRAAIAGAGYACVARPAKRGAVRSVLRAVLGVSGLLGIAAGALWFADEMRLASLHGDLSLGLLLAAGFLSGFHCIGMCGGFVLGYTAQNALNRRRGIWLSHLSYGVGKTLSYTLLGAAFGALGSVVAFTPELRGIAAVAAGAFLLLFGLNVLRLLPRLRLPAFGLSRLRRGLAARLAHQSSPFSIGFLNGFMIACGPLQAMYVMAAGTGSAVEGAKRLFAFGLGTLPLLIGFGVFASLVSSSLARRLVKVSGVLVAVLGVIMLNRGLTLMGSSYDAAALKARVLVMLKPAMETLEDSAVEAGHQTIHMEVTKQGYRPDTFVLRQGVPVRWVIDAKELTPCNQGIVVPLLKLEFTLAPGRQVVEFTPGEAGVIPWSCWMGMIPGTFIVQER</sequence>
<dbReference type="AlphaFoldDB" id="A0A8D4VQN5"/>
<dbReference type="PANTHER" id="PTHR42208">
    <property type="entry name" value="HEAVY METAL TRANSPORTER-RELATED"/>
    <property type="match status" value="1"/>
</dbReference>
<dbReference type="InterPro" id="IPR039447">
    <property type="entry name" value="UreH-like_TM_dom"/>
</dbReference>
<proteinExistence type="predicted"/>
<evidence type="ECO:0000313" key="6">
    <source>
        <dbReference type="EMBL" id="BBL72743.1"/>
    </source>
</evidence>
<dbReference type="CDD" id="cd00371">
    <property type="entry name" value="HMA"/>
    <property type="match status" value="1"/>
</dbReference>
<reference evidence="6" key="1">
    <citation type="submission" date="2019-06" db="EMBL/GenBank/DDBJ databases">
        <title>Complete genome sequence of Methylogaea oryzae strain JCM16910.</title>
        <authorList>
            <person name="Asakawa S."/>
        </authorList>
    </citation>
    <scope>NUCLEOTIDE SEQUENCE</scope>
    <source>
        <strain evidence="6">E10</strain>
    </source>
</reference>
<keyword evidence="2" id="KW-0812">Transmembrane</keyword>
<keyword evidence="7" id="KW-1185">Reference proteome</keyword>
<protein>
    <submittedName>
        <fullName evidence="6">Uncharacterized protein</fullName>
    </submittedName>
</protein>
<keyword evidence="2" id="KW-0472">Membrane</keyword>
<gene>
    <name evidence="6" type="ORF">MoryE10_33490</name>
</gene>
<dbReference type="Pfam" id="PF00403">
    <property type="entry name" value="HMA"/>
    <property type="match status" value="1"/>
</dbReference>
<feature type="transmembrane region" description="Helical" evidence="2">
    <location>
        <begin position="273"/>
        <end position="294"/>
    </location>
</feature>
<dbReference type="EMBL" id="AP019782">
    <property type="protein sequence ID" value="BBL72743.1"/>
    <property type="molecule type" value="Genomic_DNA"/>
</dbReference>
<keyword evidence="2" id="KW-1133">Transmembrane helix</keyword>
<feature type="transmembrane region" description="Helical" evidence="2">
    <location>
        <begin position="79"/>
        <end position="100"/>
    </location>
</feature>
<feature type="transmembrane region" description="Helical" evidence="2">
    <location>
        <begin position="230"/>
        <end position="253"/>
    </location>
</feature>
<name>A0A8D4VQN5_9GAMM</name>
<dbReference type="PANTHER" id="PTHR42208:SF1">
    <property type="entry name" value="HEAVY METAL TRANSPORTER"/>
    <property type="match status" value="1"/>
</dbReference>
<evidence type="ECO:0000259" key="4">
    <source>
        <dbReference type="Pfam" id="PF13386"/>
    </source>
</evidence>
<dbReference type="Proteomes" id="UP000824988">
    <property type="component" value="Chromosome"/>
</dbReference>
<evidence type="ECO:0000259" key="5">
    <source>
        <dbReference type="Pfam" id="PF13473"/>
    </source>
</evidence>
<feature type="transmembrane region" description="Helical" evidence="2">
    <location>
        <begin position="112"/>
        <end position="139"/>
    </location>
</feature>
<evidence type="ECO:0000313" key="7">
    <source>
        <dbReference type="Proteomes" id="UP000824988"/>
    </source>
</evidence>
<evidence type="ECO:0000256" key="1">
    <source>
        <dbReference type="ARBA" id="ARBA00022723"/>
    </source>
</evidence>
<feature type="transmembrane region" description="Helical" evidence="2">
    <location>
        <begin position="160"/>
        <end position="182"/>
    </location>
</feature>
<dbReference type="RefSeq" id="WP_221047741.1">
    <property type="nucleotide sequence ID" value="NZ_AP019782.1"/>
</dbReference>